<dbReference type="Gene3D" id="3.90.25.10">
    <property type="entry name" value="UDP-galactose 4-epimerase, domain 1"/>
    <property type="match status" value="1"/>
</dbReference>
<gene>
    <name evidence="4" type="ORF">K469DRAFT_657913</name>
</gene>
<dbReference type="EMBL" id="ML994619">
    <property type="protein sequence ID" value="KAF2190163.1"/>
    <property type="molecule type" value="Genomic_DNA"/>
</dbReference>
<dbReference type="Proteomes" id="UP000800200">
    <property type="component" value="Unassembled WGS sequence"/>
</dbReference>
<dbReference type="OrthoDB" id="3358371at2759"/>
<keyword evidence="5" id="KW-1185">Reference proteome</keyword>
<evidence type="ECO:0000313" key="4">
    <source>
        <dbReference type="EMBL" id="KAF2190163.1"/>
    </source>
</evidence>
<comment type="similarity">
    <text evidence="1">Belongs to the NmrA-type oxidoreductase family.</text>
</comment>
<proteinExistence type="inferred from homology"/>
<accession>A0A6A6EFU0</accession>
<dbReference type="PANTHER" id="PTHR42748">
    <property type="entry name" value="NITROGEN METABOLITE REPRESSION PROTEIN NMRA FAMILY MEMBER"/>
    <property type="match status" value="1"/>
</dbReference>
<evidence type="ECO:0000313" key="5">
    <source>
        <dbReference type="Proteomes" id="UP000800200"/>
    </source>
</evidence>
<dbReference type="SUPFAM" id="SSF51735">
    <property type="entry name" value="NAD(P)-binding Rossmann-fold domains"/>
    <property type="match status" value="1"/>
</dbReference>
<sequence length="329" mass="36614">MERLIVIVGITGTQGYSVAQTFLKSPGWRVRGITRNLVSPKAQDLSGQGVEMVVADLNDRGSLIAAFQNATAIFGVTDFWGPFLADSTKVQAEKESRTPNEVGFDIEVSHGFNIAEAAATIQRLERFIFSSLADTKKWSKGKYTWVYHFDSKAAIVDYIKQKLPALAQKMSCLQIGEYVTNWKKTVSLGQKKLPDGSFIIRKPHSGKAPIPMIWVERDTGKFVKALVDAEPGKTMLGFGSLIGWEEYIHTWAKIMGVEGKFEEISPEDYLTDLPSNLAREIREGHLFHGEFGWDGGDPEVIHPKDLGVEGTSVEEYIRSENWTPLLGCK</sequence>
<evidence type="ECO:0000259" key="3">
    <source>
        <dbReference type="Pfam" id="PF05368"/>
    </source>
</evidence>
<dbReference type="Pfam" id="PF05368">
    <property type="entry name" value="NmrA"/>
    <property type="match status" value="1"/>
</dbReference>
<dbReference type="Gene3D" id="3.40.50.720">
    <property type="entry name" value="NAD(P)-binding Rossmann-like Domain"/>
    <property type="match status" value="1"/>
</dbReference>
<dbReference type="InterPro" id="IPR036291">
    <property type="entry name" value="NAD(P)-bd_dom_sf"/>
</dbReference>
<keyword evidence="2" id="KW-0521">NADP</keyword>
<dbReference type="InterPro" id="IPR008030">
    <property type="entry name" value="NmrA-like"/>
</dbReference>
<protein>
    <submittedName>
        <fullName evidence="4">NAD(P)-binding protein</fullName>
    </submittedName>
</protein>
<organism evidence="4 5">
    <name type="scientific">Zopfia rhizophila CBS 207.26</name>
    <dbReference type="NCBI Taxonomy" id="1314779"/>
    <lineage>
        <taxon>Eukaryota</taxon>
        <taxon>Fungi</taxon>
        <taxon>Dikarya</taxon>
        <taxon>Ascomycota</taxon>
        <taxon>Pezizomycotina</taxon>
        <taxon>Dothideomycetes</taxon>
        <taxon>Dothideomycetes incertae sedis</taxon>
        <taxon>Zopfiaceae</taxon>
        <taxon>Zopfia</taxon>
    </lineage>
</organism>
<name>A0A6A6EFU0_9PEZI</name>
<dbReference type="PANTHER" id="PTHR42748:SF26">
    <property type="entry name" value="NMRA-LIKE DOMAIN-CONTAINING PROTEIN"/>
    <property type="match status" value="1"/>
</dbReference>
<evidence type="ECO:0000256" key="1">
    <source>
        <dbReference type="ARBA" id="ARBA00006328"/>
    </source>
</evidence>
<feature type="domain" description="NmrA-like" evidence="3">
    <location>
        <begin position="2"/>
        <end position="296"/>
    </location>
</feature>
<dbReference type="GO" id="GO:0005634">
    <property type="term" value="C:nucleus"/>
    <property type="evidence" value="ECO:0007669"/>
    <property type="project" value="TreeGrafter"/>
</dbReference>
<reference evidence="4" key="1">
    <citation type="journal article" date="2020" name="Stud. Mycol.">
        <title>101 Dothideomycetes genomes: a test case for predicting lifestyles and emergence of pathogens.</title>
        <authorList>
            <person name="Haridas S."/>
            <person name="Albert R."/>
            <person name="Binder M."/>
            <person name="Bloem J."/>
            <person name="Labutti K."/>
            <person name="Salamov A."/>
            <person name="Andreopoulos B."/>
            <person name="Baker S."/>
            <person name="Barry K."/>
            <person name="Bills G."/>
            <person name="Bluhm B."/>
            <person name="Cannon C."/>
            <person name="Castanera R."/>
            <person name="Culley D."/>
            <person name="Daum C."/>
            <person name="Ezra D."/>
            <person name="Gonzalez J."/>
            <person name="Henrissat B."/>
            <person name="Kuo A."/>
            <person name="Liang C."/>
            <person name="Lipzen A."/>
            <person name="Lutzoni F."/>
            <person name="Magnuson J."/>
            <person name="Mondo S."/>
            <person name="Nolan M."/>
            <person name="Ohm R."/>
            <person name="Pangilinan J."/>
            <person name="Park H.-J."/>
            <person name="Ramirez L."/>
            <person name="Alfaro M."/>
            <person name="Sun H."/>
            <person name="Tritt A."/>
            <person name="Yoshinaga Y."/>
            <person name="Zwiers L.-H."/>
            <person name="Turgeon B."/>
            <person name="Goodwin S."/>
            <person name="Spatafora J."/>
            <person name="Crous P."/>
            <person name="Grigoriev I."/>
        </authorList>
    </citation>
    <scope>NUCLEOTIDE SEQUENCE</scope>
    <source>
        <strain evidence="4">CBS 207.26</strain>
    </source>
</reference>
<evidence type="ECO:0000256" key="2">
    <source>
        <dbReference type="ARBA" id="ARBA00022857"/>
    </source>
</evidence>
<dbReference type="AlphaFoldDB" id="A0A6A6EFU0"/>
<dbReference type="InterPro" id="IPR051164">
    <property type="entry name" value="NmrA-like_oxidored"/>
</dbReference>